<gene>
    <name evidence="2" type="ORF">SEMRO_403_G135640.1</name>
</gene>
<feature type="transmembrane region" description="Helical" evidence="1">
    <location>
        <begin position="209"/>
        <end position="228"/>
    </location>
</feature>
<protein>
    <submittedName>
        <fullName evidence="2">Uncharacterized protein</fullName>
    </submittedName>
</protein>
<feature type="transmembrane region" description="Helical" evidence="1">
    <location>
        <begin position="139"/>
        <end position="156"/>
    </location>
</feature>
<evidence type="ECO:0000313" key="2">
    <source>
        <dbReference type="EMBL" id="CAB9509735.1"/>
    </source>
</evidence>
<keyword evidence="1" id="KW-0812">Transmembrane</keyword>
<evidence type="ECO:0000313" key="3">
    <source>
        <dbReference type="Proteomes" id="UP001153069"/>
    </source>
</evidence>
<feature type="transmembrane region" description="Helical" evidence="1">
    <location>
        <begin position="65"/>
        <end position="86"/>
    </location>
</feature>
<dbReference type="OrthoDB" id="438983at2759"/>
<comment type="caution">
    <text evidence="2">The sequence shown here is derived from an EMBL/GenBank/DDBJ whole genome shotgun (WGS) entry which is preliminary data.</text>
</comment>
<evidence type="ECO:0000256" key="1">
    <source>
        <dbReference type="SAM" id="Phobius"/>
    </source>
</evidence>
<name>A0A9N8E021_9STRA</name>
<accession>A0A9N8E021</accession>
<feature type="transmembrane region" description="Helical" evidence="1">
    <location>
        <begin position="98"/>
        <end position="119"/>
    </location>
</feature>
<keyword evidence="1" id="KW-0472">Membrane</keyword>
<reference evidence="2" key="1">
    <citation type="submission" date="2020-06" db="EMBL/GenBank/DDBJ databases">
        <authorList>
            <consortium name="Plant Systems Biology data submission"/>
        </authorList>
    </citation>
    <scope>NUCLEOTIDE SEQUENCE</scope>
    <source>
        <strain evidence="2">D6</strain>
    </source>
</reference>
<dbReference type="AlphaFoldDB" id="A0A9N8E021"/>
<dbReference type="EMBL" id="CAICTM010000402">
    <property type="protein sequence ID" value="CAB9509735.1"/>
    <property type="molecule type" value="Genomic_DNA"/>
</dbReference>
<proteinExistence type="predicted"/>
<sequence length="229" mass="26052">MFAALEKPVAYGAFLYASTTLMWKAVGVDWIPVLGASMKAIFTSPDNEEQLPQYPRRNDKDDESLWHVIYLLMYGVLGTLAQYGGLKISSRKIASRQTLVFWCRVYALFHIVIGTHHLLWSLKLQRYGKLELWRYQLPAVYELTGVAALGLIYQAVAIGRVTSRNADIKDICHRKAVMDTVTCCTFLSFVAFLIANMAGIQTSFETERIWWALTMYPVPVVLLLGFVWD</sequence>
<feature type="transmembrane region" description="Helical" evidence="1">
    <location>
        <begin position="176"/>
        <end position="197"/>
    </location>
</feature>
<keyword evidence="1" id="KW-1133">Transmembrane helix</keyword>
<organism evidence="2 3">
    <name type="scientific">Seminavis robusta</name>
    <dbReference type="NCBI Taxonomy" id="568900"/>
    <lineage>
        <taxon>Eukaryota</taxon>
        <taxon>Sar</taxon>
        <taxon>Stramenopiles</taxon>
        <taxon>Ochrophyta</taxon>
        <taxon>Bacillariophyta</taxon>
        <taxon>Bacillariophyceae</taxon>
        <taxon>Bacillariophycidae</taxon>
        <taxon>Naviculales</taxon>
        <taxon>Naviculaceae</taxon>
        <taxon>Seminavis</taxon>
    </lineage>
</organism>
<keyword evidence="3" id="KW-1185">Reference proteome</keyword>
<dbReference type="Proteomes" id="UP001153069">
    <property type="component" value="Unassembled WGS sequence"/>
</dbReference>